<evidence type="ECO:0000313" key="2">
    <source>
        <dbReference type="Proteomes" id="UP000326396"/>
    </source>
</evidence>
<name>A0A5N6PJW2_9ASTR</name>
<comment type="caution">
    <text evidence="1">The sequence shown here is derived from an EMBL/GenBank/DDBJ whole genome shotgun (WGS) entry which is preliminary data.</text>
</comment>
<accession>A0A5N6PJW2</accession>
<keyword evidence="2" id="KW-1185">Reference proteome</keyword>
<protein>
    <submittedName>
        <fullName evidence="1">Uncharacterized protein</fullName>
    </submittedName>
</protein>
<dbReference type="Proteomes" id="UP000326396">
    <property type="component" value="Linkage Group LG12"/>
</dbReference>
<organism evidence="1 2">
    <name type="scientific">Mikania micrantha</name>
    <name type="common">bitter vine</name>
    <dbReference type="NCBI Taxonomy" id="192012"/>
    <lineage>
        <taxon>Eukaryota</taxon>
        <taxon>Viridiplantae</taxon>
        <taxon>Streptophyta</taxon>
        <taxon>Embryophyta</taxon>
        <taxon>Tracheophyta</taxon>
        <taxon>Spermatophyta</taxon>
        <taxon>Magnoliopsida</taxon>
        <taxon>eudicotyledons</taxon>
        <taxon>Gunneridae</taxon>
        <taxon>Pentapetalae</taxon>
        <taxon>asterids</taxon>
        <taxon>campanulids</taxon>
        <taxon>Asterales</taxon>
        <taxon>Asteraceae</taxon>
        <taxon>Asteroideae</taxon>
        <taxon>Heliantheae alliance</taxon>
        <taxon>Eupatorieae</taxon>
        <taxon>Mikania</taxon>
    </lineage>
</organism>
<gene>
    <name evidence="1" type="ORF">E3N88_09488</name>
</gene>
<evidence type="ECO:0000313" key="1">
    <source>
        <dbReference type="EMBL" id="KAD6454782.1"/>
    </source>
</evidence>
<reference evidence="1 2" key="1">
    <citation type="submission" date="2019-05" db="EMBL/GenBank/DDBJ databases">
        <title>Mikania micrantha, genome provides insights into the molecular mechanism of rapid growth.</title>
        <authorList>
            <person name="Liu B."/>
        </authorList>
    </citation>
    <scope>NUCLEOTIDE SEQUENCE [LARGE SCALE GENOMIC DNA]</scope>
    <source>
        <strain evidence="1">NLD-2019</strain>
        <tissue evidence="1">Leaf</tissue>
    </source>
</reference>
<dbReference type="EMBL" id="SZYD01000004">
    <property type="protein sequence ID" value="KAD6454782.1"/>
    <property type="molecule type" value="Genomic_DNA"/>
</dbReference>
<sequence>MQAMGRAITNCLGKKVKGYKHEGRSFQIMVEEAKDASYVVTYTFLIQVFGSLYIRKLLSITSEALSSEAFTFRSLYHGKIWSSLGDLKEQGYLPKVLGLLRNLSSFRRPFTSGR</sequence>
<proteinExistence type="predicted"/>
<dbReference type="AlphaFoldDB" id="A0A5N6PJW2"/>